<dbReference type="Proteomes" id="UP000176988">
    <property type="component" value="Unassembled WGS sequence"/>
</dbReference>
<dbReference type="EMBL" id="MGFG01000003">
    <property type="protein sequence ID" value="OGM01600.1"/>
    <property type="molecule type" value="Genomic_DNA"/>
</dbReference>
<reference evidence="1 2" key="1">
    <citation type="journal article" date="2016" name="Nat. Commun.">
        <title>Thousands of microbial genomes shed light on interconnected biogeochemical processes in an aquifer system.</title>
        <authorList>
            <person name="Anantharaman K."/>
            <person name="Brown C.T."/>
            <person name="Hug L.A."/>
            <person name="Sharon I."/>
            <person name="Castelle C.J."/>
            <person name="Probst A.J."/>
            <person name="Thomas B.C."/>
            <person name="Singh A."/>
            <person name="Wilkins M.J."/>
            <person name="Karaoz U."/>
            <person name="Brodie E.L."/>
            <person name="Williams K.H."/>
            <person name="Hubbard S.S."/>
            <person name="Banfield J.F."/>
        </authorList>
    </citation>
    <scope>NUCLEOTIDE SEQUENCE [LARGE SCALE GENOMIC DNA]</scope>
</reference>
<gene>
    <name evidence="1" type="ORF">A2480_00860</name>
</gene>
<name>A0A1F7WFN7_9BACT</name>
<dbReference type="STRING" id="1802424.A2480_00860"/>
<evidence type="ECO:0000313" key="2">
    <source>
        <dbReference type="Proteomes" id="UP000176988"/>
    </source>
</evidence>
<evidence type="ECO:0000313" key="1">
    <source>
        <dbReference type="EMBL" id="OGM01600.1"/>
    </source>
</evidence>
<organism evidence="1 2">
    <name type="scientific">Candidatus Uhrbacteria bacterium RIFOXYC2_FULL_47_19</name>
    <dbReference type="NCBI Taxonomy" id="1802424"/>
    <lineage>
        <taxon>Bacteria</taxon>
        <taxon>Candidatus Uhriibacteriota</taxon>
    </lineage>
</organism>
<protein>
    <submittedName>
        <fullName evidence="1">Uncharacterized protein</fullName>
    </submittedName>
</protein>
<accession>A0A1F7WFN7</accession>
<proteinExistence type="predicted"/>
<sequence length="78" mass="9047">MSIEIDREQTETYWEKRRLNESIEHELLTKLETGQECMPDIISCPVASCRCPLIVSFLVDRVELVCSSCGFHQTLTRE</sequence>
<comment type="caution">
    <text evidence="1">The sequence shown here is derived from an EMBL/GenBank/DDBJ whole genome shotgun (WGS) entry which is preliminary data.</text>
</comment>
<dbReference type="AlphaFoldDB" id="A0A1F7WFN7"/>